<dbReference type="EC" id="2.1.1.37" evidence="1"/>
<reference evidence="7" key="1">
    <citation type="submission" date="2023-10" db="EMBL/GenBank/DDBJ databases">
        <authorList>
            <person name="Chen Y."/>
            <person name="Shah S."/>
            <person name="Dougan E. K."/>
            <person name="Thang M."/>
            <person name="Chan C."/>
        </authorList>
    </citation>
    <scope>NUCLEOTIDE SEQUENCE [LARGE SCALE GENOMIC DNA]</scope>
</reference>
<sequence>ASMDHECSSGGAPAGPPRPPANASSRKRPAAPTTKVKQVKKKPARTCRPTIDMLMTTILASITTIVTETMSIYDKGFAEPWDGTTPITVGSACSGWNSEILALEAMKIPFHHAFSCDNSKHVKKIAEFLHGYHEYFDDVMGTNFLGSAAPVQFFMAGFPCQCWSVAGRRDGFLDARGLGLIIVFLIAYITTRRPLLFLLENVDNIAAGDNADSFNAIVSALQTLTDKDNRYLYTVESQTLNCRIHGGLPQNRRRRFIVGVLRGAQQAPLQWPGPVTMRNLIDLMDPATDLKPFPGNLPSKSSGTKRKNVLDALKAIASDGSDPLAVPAVVDHGSSKMNYAIGYSPCLTRNRAMSHGHWVTCLQREMTTGEMLRLQGVEEWRVRGWKHIICEGQFHAIIGNAIPLPMIERILMRALYSASLAKQPLHDKYED</sequence>
<evidence type="ECO:0000256" key="3">
    <source>
        <dbReference type="ARBA" id="ARBA00022679"/>
    </source>
</evidence>
<evidence type="ECO:0000256" key="6">
    <source>
        <dbReference type="SAM" id="MobiDB-lite"/>
    </source>
</evidence>
<evidence type="ECO:0000256" key="5">
    <source>
        <dbReference type="PROSITE-ProRule" id="PRU01016"/>
    </source>
</evidence>
<dbReference type="InterPro" id="IPR001525">
    <property type="entry name" value="C5_MeTfrase"/>
</dbReference>
<organism evidence="7 8">
    <name type="scientific">Prorocentrum cordatum</name>
    <dbReference type="NCBI Taxonomy" id="2364126"/>
    <lineage>
        <taxon>Eukaryota</taxon>
        <taxon>Sar</taxon>
        <taxon>Alveolata</taxon>
        <taxon>Dinophyceae</taxon>
        <taxon>Prorocentrales</taxon>
        <taxon>Prorocentraceae</taxon>
        <taxon>Prorocentrum</taxon>
    </lineage>
</organism>
<keyword evidence="3 5" id="KW-0808">Transferase</keyword>
<dbReference type="Proteomes" id="UP001189429">
    <property type="component" value="Unassembled WGS sequence"/>
</dbReference>
<keyword evidence="8" id="KW-1185">Reference proteome</keyword>
<protein>
    <recommendedName>
        <fullName evidence="1">DNA (cytosine-5-)-methyltransferase</fullName>
        <ecNumber evidence="1">2.1.1.37</ecNumber>
    </recommendedName>
</protein>
<dbReference type="InterPro" id="IPR050390">
    <property type="entry name" value="C5-Methyltransferase"/>
</dbReference>
<proteinExistence type="inferred from homology"/>
<dbReference type="PANTHER" id="PTHR10629">
    <property type="entry name" value="CYTOSINE-SPECIFIC METHYLTRANSFERASE"/>
    <property type="match status" value="1"/>
</dbReference>
<evidence type="ECO:0000256" key="1">
    <source>
        <dbReference type="ARBA" id="ARBA00011975"/>
    </source>
</evidence>
<feature type="non-terminal residue" evidence="7">
    <location>
        <position position="1"/>
    </location>
</feature>
<evidence type="ECO:0000256" key="2">
    <source>
        <dbReference type="ARBA" id="ARBA00022603"/>
    </source>
</evidence>
<dbReference type="Gene3D" id="3.40.50.150">
    <property type="entry name" value="Vaccinia Virus protein VP39"/>
    <property type="match status" value="1"/>
</dbReference>
<evidence type="ECO:0000313" key="7">
    <source>
        <dbReference type="EMBL" id="CAK0865197.1"/>
    </source>
</evidence>
<dbReference type="Pfam" id="PF00145">
    <property type="entry name" value="DNA_methylase"/>
    <property type="match status" value="1"/>
</dbReference>
<dbReference type="PANTHER" id="PTHR10629:SF52">
    <property type="entry name" value="DNA (CYTOSINE-5)-METHYLTRANSFERASE 1"/>
    <property type="match status" value="1"/>
</dbReference>
<dbReference type="SUPFAM" id="SSF53335">
    <property type="entry name" value="S-adenosyl-L-methionine-dependent methyltransferases"/>
    <property type="match status" value="1"/>
</dbReference>
<evidence type="ECO:0000313" key="8">
    <source>
        <dbReference type="Proteomes" id="UP001189429"/>
    </source>
</evidence>
<dbReference type="InterPro" id="IPR029063">
    <property type="entry name" value="SAM-dependent_MTases_sf"/>
</dbReference>
<comment type="caution">
    <text evidence="7">The sequence shown here is derived from an EMBL/GenBank/DDBJ whole genome shotgun (WGS) entry which is preliminary data.</text>
</comment>
<keyword evidence="4 5" id="KW-0949">S-adenosyl-L-methionine</keyword>
<name>A0ABN9UY54_9DINO</name>
<accession>A0ABN9UY54</accession>
<dbReference type="PRINTS" id="PR00105">
    <property type="entry name" value="C5METTRFRASE"/>
</dbReference>
<feature type="active site" evidence="5">
    <location>
        <position position="160"/>
    </location>
</feature>
<evidence type="ECO:0000256" key="4">
    <source>
        <dbReference type="ARBA" id="ARBA00022691"/>
    </source>
</evidence>
<gene>
    <name evidence="7" type="ORF">PCOR1329_LOCUS52780</name>
</gene>
<keyword evidence="2 5" id="KW-0489">Methyltransferase</keyword>
<dbReference type="EMBL" id="CAUYUJ010016425">
    <property type="protein sequence ID" value="CAK0865197.1"/>
    <property type="molecule type" value="Genomic_DNA"/>
</dbReference>
<comment type="similarity">
    <text evidence="5">Belongs to the class I-like SAM-binding methyltransferase superfamily. C5-methyltransferase family.</text>
</comment>
<feature type="region of interest" description="Disordered" evidence="6">
    <location>
        <begin position="1"/>
        <end position="43"/>
    </location>
</feature>
<dbReference type="PROSITE" id="PS51679">
    <property type="entry name" value="SAM_MT_C5"/>
    <property type="match status" value="1"/>
</dbReference>